<accession>A0A6C0JU28</accession>
<reference evidence="1" key="1">
    <citation type="journal article" date="2020" name="Nature">
        <title>Giant virus diversity and host interactions through global metagenomics.</title>
        <authorList>
            <person name="Schulz F."/>
            <person name="Roux S."/>
            <person name="Paez-Espino D."/>
            <person name="Jungbluth S."/>
            <person name="Walsh D.A."/>
            <person name="Denef V.J."/>
            <person name="McMahon K.D."/>
            <person name="Konstantinidis K.T."/>
            <person name="Eloe-Fadrosh E.A."/>
            <person name="Kyrpides N.C."/>
            <person name="Woyke T."/>
        </authorList>
    </citation>
    <scope>NUCLEOTIDE SEQUENCE</scope>
    <source>
        <strain evidence="1">GVMAG-S-1064190-84</strain>
    </source>
</reference>
<proteinExistence type="predicted"/>
<dbReference type="EMBL" id="MN740703">
    <property type="protein sequence ID" value="QHU09049.1"/>
    <property type="molecule type" value="Genomic_DNA"/>
</dbReference>
<protein>
    <submittedName>
        <fullName evidence="1">Uncharacterized protein</fullName>
    </submittedName>
</protein>
<name>A0A6C0JU28_9ZZZZ</name>
<dbReference type="AlphaFoldDB" id="A0A6C0JU28"/>
<sequence>MFTLTQMKYTGLGKYRTLLFSKSTNLLDEVEHKKFNRVSAYIDEKYPESYNPLRSGPDYICFACHLGDTGLIEKHDQNKYYNLSLKIQNYVYNGKTKLRVVLNESTLTESPVKTIDYMDVEIPEFE</sequence>
<evidence type="ECO:0000313" key="1">
    <source>
        <dbReference type="EMBL" id="QHU09049.1"/>
    </source>
</evidence>
<organism evidence="1">
    <name type="scientific">viral metagenome</name>
    <dbReference type="NCBI Taxonomy" id="1070528"/>
    <lineage>
        <taxon>unclassified sequences</taxon>
        <taxon>metagenomes</taxon>
        <taxon>organismal metagenomes</taxon>
    </lineage>
</organism>